<organism evidence="2 3">
    <name type="scientific">Fuscibacter oryzae</name>
    <dbReference type="NCBI Taxonomy" id="2803939"/>
    <lineage>
        <taxon>Bacteria</taxon>
        <taxon>Pseudomonadati</taxon>
        <taxon>Pseudomonadota</taxon>
        <taxon>Alphaproteobacteria</taxon>
        <taxon>Rhodobacterales</taxon>
        <taxon>Paracoccaceae</taxon>
        <taxon>Fuscibacter</taxon>
    </lineage>
</organism>
<keyword evidence="2" id="KW-0808">Transferase</keyword>
<dbReference type="InterPro" id="IPR006342">
    <property type="entry name" value="FkbM_mtfrase"/>
</dbReference>
<dbReference type="InterPro" id="IPR029063">
    <property type="entry name" value="SAM-dependent_MTases_sf"/>
</dbReference>
<keyword evidence="2" id="KW-0489">Methyltransferase</keyword>
<dbReference type="GO" id="GO:0032259">
    <property type="term" value="P:methylation"/>
    <property type="evidence" value="ECO:0007669"/>
    <property type="project" value="UniProtKB-KW"/>
</dbReference>
<dbReference type="Proteomes" id="UP000619033">
    <property type="component" value="Unassembled WGS sequence"/>
</dbReference>
<gene>
    <name evidence="2" type="ORF">JI744_09455</name>
</gene>
<reference evidence="2" key="1">
    <citation type="submission" date="2021-01" db="EMBL/GenBank/DDBJ databases">
        <title>Genome seq and assembly of Tabrizicola sp. KVB23.</title>
        <authorList>
            <person name="Chhetri G."/>
        </authorList>
    </citation>
    <scope>NUCLEOTIDE SEQUENCE</scope>
    <source>
        <strain evidence="2">KVB23</strain>
    </source>
</reference>
<dbReference type="GO" id="GO:0008168">
    <property type="term" value="F:methyltransferase activity"/>
    <property type="evidence" value="ECO:0007669"/>
    <property type="project" value="UniProtKB-KW"/>
</dbReference>
<sequence length="235" mass="25731">MTNTADAPTETRIVATIHGVQVPQSPHFGPAMVQSITDGRYERGEIETGLSAIPEGARILEMGTGSGIVGAVMALNRKPTAMLSVEANPNLLPQISALYQQNGLQDSITLRHGVVFSQPNPPAMVEFFVAGNFLGSGLFRPEDKKRTAVQVPVIPYDTLKAAFPHDVLMMDIEGAELDFLRHADLSGVTLFLAEFHRDIYGREGMRECRHLLDKAGFVIDDTLSRAGVHVWRRRA</sequence>
<dbReference type="Pfam" id="PF05050">
    <property type="entry name" value="Methyltransf_21"/>
    <property type="match status" value="1"/>
</dbReference>
<dbReference type="RefSeq" id="WP_202659974.1">
    <property type="nucleotide sequence ID" value="NZ_JAESVP010000004.1"/>
</dbReference>
<feature type="domain" description="Methyltransferase FkbM" evidence="1">
    <location>
        <begin position="81"/>
        <end position="217"/>
    </location>
</feature>
<dbReference type="SUPFAM" id="SSF53335">
    <property type="entry name" value="S-adenosyl-L-methionine-dependent methyltransferases"/>
    <property type="match status" value="1"/>
</dbReference>
<keyword evidence="3" id="KW-1185">Reference proteome</keyword>
<evidence type="ECO:0000313" key="2">
    <source>
        <dbReference type="EMBL" id="MBL4928330.1"/>
    </source>
</evidence>
<dbReference type="EMBL" id="JAESVP010000004">
    <property type="protein sequence ID" value="MBL4928330.1"/>
    <property type="molecule type" value="Genomic_DNA"/>
</dbReference>
<evidence type="ECO:0000259" key="1">
    <source>
        <dbReference type="Pfam" id="PF05050"/>
    </source>
</evidence>
<dbReference type="AlphaFoldDB" id="A0A8J7MSV5"/>
<name>A0A8J7MSV5_9RHOB</name>
<dbReference type="NCBIfam" id="TIGR01444">
    <property type="entry name" value="fkbM_fam"/>
    <property type="match status" value="1"/>
</dbReference>
<proteinExistence type="predicted"/>
<dbReference type="Gene3D" id="3.40.50.150">
    <property type="entry name" value="Vaccinia Virus protein VP39"/>
    <property type="match status" value="1"/>
</dbReference>
<accession>A0A8J7MSV5</accession>
<protein>
    <submittedName>
        <fullName evidence="2">FkbM family methyltransferase</fullName>
    </submittedName>
</protein>
<comment type="caution">
    <text evidence="2">The sequence shown here is derived from an EMBL/GenBank/DDBJ whole genome shotgun (WGS) entry which is preliminary data.</text>
</comment>
<evidence type="ECO:0000313" key="3">
    <source>
        <dbReference type="Proteomes" id="UP000619033"/>
    </source>
</evidence>